<protein>
    <submittedName>
        <fullName evidence="3">Arsenate reductase</fullName>
    </submittedName>
</protein>
<organism evidence="3 4">
    <name type="scientific">Flagellimonas lutaonensis</name>
    <dbReference type="NCBI Taxonomy" id="516051"/>
    <lineage>
        <taxon>Bacteria</taxon>
        <taxon>Pseudomonadati</taxon>
        <taxon>Bacteroidota</taxon>
        <taxon>Flavobacteriia</taxon>
        <taxon>Flavobacteriales</taxon>
        <taxon>Flavobacteriaceae</taxon>
        <taxon>Flagellimonas</taxon>
    </lineage>
</organism>
<sequence length="121" mass="13681">MGEIATSERQITLFYHSKSVRAKQALAYAKAKGLPILLIDIIKTPLTGTQIAELASRLGLRVCDLVNQEHPAYTKRFKHHDFSTEDWIKMIQKNPDIMKQPIALRGNKSILVDTPTDIIKI</sequence>
<evidence type="ECO:0000256" key="2">
    <source>
        <dbReference type="PROSITE-ProRule" id="PRU01282"/>
    </source>
</evidence>
<evidence type="ECO:0000313" key="4">
    <source>
        <dbReference type="Proteomes" id="UP000032726"/>
    </source>
</evidence>
<dbReference type="Proteomes" id="UP000032726">
    <property type="component" value="Chromosome"/>
</dbReference>
<dbReference type="Gene3D" id="3.40.30.10">
    <property type="entry name" value="Glutaredoxin"/>
    <property type="match status" value="1"/>
</dbReference>
<dbReference type="InterPro" id="IPR036249">
    <property type="entry name" value="Thioredoxin-like_sf"/>
</dbReference>
<dbReference type="AlphaFoldDB" id="A0A0D5YPN6"/>
<evidence type="ECO:0000256" key="1">
    <source>
        <dbReference type="ARBA" id="ARBA00007198"/>
    </source>
</evidence>
<dbReference type="PROSITE" id="PS51353">
    <property type="entry name" value="ARSC"/>
    <property type="match status" value="1"/>
</dbReference>
<comment type="similarity">
    <text evidence="1 2">Belongs to the ArsC family.</text>
</comment>
<keyword evidence="4" id="KW-1185">Reference proteome</keyword>
<gene>
    <name evidence="3" type="ORF">VC82_603</name>
</gene>
<dbReference type="OrthoDB" id="1434620at2"/>
<evidence type="ECO:0000313" key="3">
    <source>
        <dbReference type="EMBL" id="AKA34275.1"/>
    </source>
</evidence>
<dbReference type="RefSeq" id="WP_045801058.1">
    <property type="nucleotide sequence ID" value="NZ_CP011071.1"/>
</dbReference>
<dbReference type="KEGG" id="mlt:VC82_603"/>
<proteinExistence type="inferred from homology"/>
<dbReference type="STRING" id="516051.VC82_603"/>
<dbReference type="HOGENOM" id="CLU_142866_0_0_10"/>
<name>A0A0D5YPN6_9FLAO</name>
<dbReference type="InterPro" id="IPR006660">
    <property type="entry name" value="Arsenate_reductase-like"/>
</dbReference>
<dbReference type="EMBL" id="CP011071">
    <property type="protein sequence ID" value="AKA34275.1"/>
    <property type="molecule type" value="Genomic_DNA"/>
</dbReference>
<accession>A0A0D5YPN6</accession>
<dbReference type="SUPFAM" id="SSF52833">
    <property type="entry name" value="Thioredoxin-like"/>
    <property type="match status" value="1"/>
</dbReference>
<dbReference type="PATRIC" id="fig|516051.4.peg.629"/>
<reference evidence="3 4" key="1">
    <citation type="submission" date="2015-03" db="EMBL/GenBank/DDBJ databases">
        <title>Complete genome sequence of Muricauda lutaonensis CC-HSB-11T, isolated from a coastal hot spring.</title>
        <authorList>
            <person name="Kim K.M."/>
        </authorList>
    </citation>
    <scope>NUCLEOTIDE SEQUENCE [LARGE SCALE GENOMIC DNA]</scope>
    <source>
        <strain evidence="3 4">CC-HSB-11</strain>
    </source>
</reference>